<dbReference type="RefSeq" id="WP_017533186.1">
    <property type="nucleotide sequence ID" value="NZ_BAZE01000008.1"/>
</dbReference>
<gene>
    <name evidence="3" type="ORF">GTW20_09170</name>
</gene>
<dbReference type="InterPro" id="IPR036291">
    <property type="entry name" value="NAD(P)-bd_dom_sf"/>
</dbReference>
<evidence type="ECO:0000313" key="3">
    <source>
        <dbReference type="EMBL" id="MYR32437.1"/>
    </source>
</evidence>
<comment type="similarity">
    <text evidence="1">Belongs to the NAD(P)-dependent epimerase/dehydratase family.</text>
</comment>
<dbReference type="Proteomes" id="UP000467124">
    <property type="component" value="Unassembled WGS sequence"/>
</dbReference>
<dbReference type="SUPFAM" id="SSF51735">
    <property type="entry name" value="NAD(P)-binding Rossmann-fold domains"/>
    <property type="match status" value="1"/>
</dbReference>
<dbReference type="PANTHER" id="PTHR43000">
    <property type="entry name" value="DTDP-D-GLUCOSE 4,6-DEHYDRATASE-RELATED"/>
    <property type="match status" value="1"/>
</dbReference>
<dbReference type="Gene3D" id="3.40.50.720">
    <property type="entry name" value="NAD(P)-binding Rossmann-like Domain"/>
    <property type="match status" value="1"/>
</dbReference>
<evidence type="ECO:0000256" key="1">
    <source>
        <dbReference type="ARBA" id="ARBA00007637"/>
    </source>
</evidence>
<reference evidence="3 4" key="1">
    <citation type="journal article" date="2019" name="Nat. Commun.">
        <title>The antimicrobial potential of Streptomyces from insect microbiomes.</title>
        <authorList>
            <person name="Chevrette M.G."/>
            <person name="Carlson C.M."/>
            <person name="Ortega H.E."/>
            <person name="Thomas C."/>
            <person name="Ananiev G.E."/>
            <person name="Barns K.J."/>
            <person name="Book A.J."/>
            <person name="Cagnazzo J."/>
            <person name="Carlos C."/>
            <person name="Flanigan W."/>
            <person name="Grubbs K.J."/>
            <person name="Horn H.A."/>
            <person name="Hoffmann F.M."/>
            <person name="Klassen J.L."/>
            <person name="Knack J.J."/>
            <person name="Lewin G.R."/>
            <person name="McDonald B.R."/>
            <person name="Muller L."/>
            <person name="Melo W.G.P."/>
            <person name="Pinto-Tomas A.A."/>
            <person name="Schmitz A."/>
            <person name="Wendt-Pienkowski E."/>
            <person name="Wildman S."/>
            <person name="Zhao M."/>
            <person name="Zhang F."/>
            <person name="Bugni T.S."/>
            <person name="Andes D.R."/>
            <person name="Pupo M.T."/>
            <person name="Currie C.R."/>
        </authorList>
    </citation>
    <scope>NUCLEOTIDE SEQUENCE [LARGE SCALE GENOMIC DNA]</scope>
    <source>
        <strain evidence="3 4">SID5840</strain>
    </source>
</reference>
<sequence length="326" mass="35740">MAKVIVTGGRGFLGSHLVEHLTATGDEVITFDTDRHTDHPSPEGDRFVAGDVREKEQLAKVITDGVDTVYHLAAVVGVDNYLGRPLDVIDVNVVGTRNVLELAGEVGAKVVFASTSEVYGKNPDVPWREDAERVLGPTTADRWGYASSKALAEHYVFAFMRQYGVRASIIRYFNLYGPRQRPAFLVSRSLHRALRGIAPVVYDQGKQTRSFTYIEDAVQATALVGRSSVADGECFNIGGSEEISIRSVIELIIESTGLEADIADLDTGVSFGSAYQDLNRRVPDASKARSLLGWSATTPLQEGIERTTEWARSSPWWLARPDRAPE</sequence>
<evidence type="ECO:0000259" key="2">
    <source>
        <dbReference type="Pfam" id="PF01370"/>
    </source>
</evidence>
<dbReference type="Pfam" id="PF01370">
    <property type="entry name" value="Epimerase"/>
    <property type="match status" value="1"/>
</dbReference>
<evidence type="ECO:0000313" key="4">
    <source>
        <dbReference type="Proteomes" id="UP000467124"/>
    </source>
</evidence>
<comment type="caution">
    <text evidence="3">The sequence shown here is derived from an EMBL/GenBank/DDBJ whole genome shotgun (WGS) entry which is preliminary data.</text>
</comment>
<name>A0A7K2IRI3_9ACTN</name>
<dbReference type="GeneID" id="91392462"/>
<accession>A0A7K2IRI3</accession>
<dbReference type="InterPro" id="IPR001509">
    <property type="entry name" value="Epimerase_deHydtase"/>
</dbReference>
<dbReference type="AlphaFoldDB" id="A0A7K2IRI3"/>
<feature type="domain" description="NAD-dependent epimerase/dehydratase" evidence="2">
    <location>
        <begin position="4"/>
        <end position="238"/>
    </location>
</feature>
<organism evidence="3 4">
    <name type="scientific">Nocardiopsis alba</name>
    <dbReference type="NCBI Taxonomy" id="53437"/>
    <lineage>
        <taxon>Bacteria</taxon>
        <taxon>Bacillati</taxon>
        <taxon>Actinomycetota</taxon>
        <taxon>Actinomycetes</taxon>
        <taxon>Streptosporangiales</taxon>
        <taxon>Nocardiopsidaceae</taxon>
        <taxon>Nocardiopsis</taxon>
    </lineage>
</organism>
<dbReference type="EMBL" id="WWHY01000001">
    <property type="protein sequence ID" value="MYR32437.1"/>
    <property type="molecule type" value="Genomic_DNA"/>
</dbReference>
<proteinExistence type="inferred from homology"/>
<protein>
    <submittedName>
        <fullName evidence="3">NAD-dependent epimerase/dehydratase family protein</fullName>
    </submittedName>
</protein>